<feature type="region of interest" description="Disordered" evidence="1">
    <location>
        <begin position="11"/>
        <end position="35"/>
    </location>
</feature>
<feature type="domain" description="DUF8128" evidence="4">
    <location>
        <begin position="140"/>
        <end position="404"/>
    </location>
</feature>
<feature type="compositionally biased region" description="Pro residues" evidence="1">
    <location>
        <begin position="15"/>
        <end position="35"/>
    </location>
</feature>
<evidence type="ECO:0000259" key="4">
    <source>
        <dbReference type="Pfam" id="PF26449"/>
    </source>
</evidence>
<dbReference type="EMBL" id="BAAAQM010000011">
    <property type="protein sequence ID" value="GAA1966462.1"/>
    <property type="molecule type" value="Genomic_DNA"/>
</dbReference>
<dbReference type="InterPro" id="IPR019476">
    <property type="entry name" value="T4SS_TraD_DNA-bd"/>
</dbReference>
<dbReference type="Gene3D" id="3.40.50.300">
    <property type="entry name" value="P-loop containing nucleotide triphosphate hydrolases"/>
    <property type="match status" value="2"/>
</dbReference>
<dbReference type="SUPFAM" id="SSF52540">
    <property type="entry name" value="P-loop containing nucleoside triphosphate hydrolases"/>
    <property type="match status" value="1"/>
</dbReference>
<keyword evidence="2" id="KW-0812">Transmembrane</keyword>
<keyword evidence="2" id="KW-0472">Membrane</keyword>
<dbReference type="InterPro" id="IPR058441">
    <property type="entry name" value="DUF8128"/>
</dbReference>
<evidence type="ECO:0000256" key="1">
    <source>
        <dbReference type="SAM" id="MobiDB-lite"/>
    </source>
</evidence>
<name>A0ABP5CNB1_9ACTN</name>
<evidence type="ECO:0000256" key="2">
    <source>
        <dbReference type="SAM" id="Phobius"/>
    </source>
</evidence>
<dbReference type="Proteomes" id="UP001499854">
    <property type="component" value="Unassembled WGS sequence"/>
</dbReference>
<reference evidence="6" key="1">
    <citation type="journal article" date="2019" name="Int. J. Syst. Evol. Microbiol.">
        <title>The Global Catalogue of Microorganisms (GCM) 10K type strain sequencing project: providing services to taxonomists for standard genome sequencing and annotation.</title>
        <authorList>
            <consortium name="The Broad Institute Genomics Platform"/>
            <consortium name="The Broad Institute Genome Sequencing Center for Infectious Disease"/>
            <person name="Wu L."/>
            <person name="Ma J."/>
        </authorList>
    </citation>
    <scope>NUCLEOTIDE SEQUENCE [LARGE SCALE GENOMIC DNA]</scope>
    <source>
        <strain evidence="6">JCM 16013</strain>
    </source>
</reference>
<dbReference type="InterPro" id="IPR051162">
    <property type="entry name" value="T4SS_component"/>
</dbReference>
<dbReference type="PANTHER" id="PTHR30121:SF11">
    <property type="entry name" value="AAA+ ATPASE DOMAIN-CONTAINING PROTEIN"/>
    <property type="match status" value="1"/>
</dbReference>
<feature type="transmembrane region" description="Helical" evidence="2">
    <location>
        <begin position="69"/>
        <end position="87"/>
    </location>
</feature>
<comment type="caution">
    <text evidence="5">The sequence shown here is derived from an EMBL/GenBank/DDBJ whole genome shotgun (WGS) entry which is preliminary data.</text>
</comment>
<dbReference type="Pfam" id="PF26449">
    <property type="entry name" value="DUF8128"/>
    <property type="match status" value="1"/>
</dbReference>
<accession>A0ABP5CNB1</accession>
<feature type="region of interest" description="Disordered" evidence="1">
    <location>
        <begin position="286"/>
        <end position="305"/>
    </location>
</feature>
<protein>
    <recommendedName>
        <fullName evidence="7">Type IV secretory pathway VirD4 protein-like protein</fullName>
    </recommendedName>
</protein>
<proteinExistence type="predicted"/>
<evidence type="ECO:0000313" key="5">
    <source>
        <dbReference type="EMBL" id="GAA1966462.1"/>
    </source>
</evidence>
<organism evidence="5 6">
    <name type="scientific">Catenulispora subtropica</name>
    <dbReference type="NCBI Taxonomy" id="450798"/>
    <lineage>
        <taxon>Bacteria</taxon>
        <taxon>Bacillati</taxon>
        <taxon>Actinomycetota</taxon>
        <taxon>Actinomycetes</taxon>
        <taxon>Catenulisporales</taxon>
        <taxon>Catenulisporaceae</taxon>
        <taxon>Catenulispora</taxon>
    </lineage>
</organism>
<evidence type="ECO:0008006" key="7">
    <source>
        <dbReference type="Google" id="ProtNLM"/>
    </source>
</evidence>
<sequence length="862" mass="91342">MTAAHLLLDTAVPGGPTPSPIPTSSPIPTPGTVPPPIPAPHSPLISFLTHPGPALARLGHHLTAWAGTWGLPVGAAVFAAIVLTVVIRVRWRLHRHAALADGARVITVLAPPKVSQAAAEMLWQQLMGLLRPAWKRLVFGQPHLSFEYVWSHTGVQVRLWVPGTVPPGQVEDAIAAAWPGVGVSTADATQAAALVLPAAAVATGGRQVLARPEVLPIRTDFDMDPLRGLLETCGPLTEDEHTAVQVLARPVTGRRARNAAKAVTALRDGGTGGGLASKALDAITPGGTAGASSTPRTGTAGMEPAEADQYRQASRKAAGSLWEVRVFYAAASTRAGVKPNDGRLRGLAGKMASTFPVFRAANYFDRKRLPSPVPVLNGRQFAGRGQLLSVPELAALAHIPTDAVAAGLERAGAASVPPPPGIPAPDPKAGIKPIGVADSDARKKVGLAVADARHHLHIIGATGAGKSTLMTNLVLDDVDNGRGVVVVDPKGDMILDILARLPRRIADRTVLFDADSAACPPRLNVLQPESAADVDVVVDNVTGIFKRIFSGYWGPRTDDLFRQACRTLLHHDRTGQVNLRHVALILTNADERAAYTAAGRAADPDLRGFWDEFDALSPGMRSSITMPLMNKLRQFLGRDIVRNSIAAGPSTFDMGEVLDGGLCLVRIPKGGLGEQTAQLLGSLVVAKCWQAASARSSLPQHQRIDASLLLDECHNFLSLPYPMEDMLSEARGYRLSLTLAHQNLAQLPRDLREGVSANARSKVIFNVSPEDSRELERHTAPMLGAYDLSHLGKFQAAGRLVAGSEERPAFTLRTMPMRPAVAGREQEIRAGATAAFGRVPGPEVEQILTEIDLRFPPAADAA</sequence>
<dbReference type="PANTHER" id="PTHR30121">
    <property type="entry name" value="UNCHARACTERIZED PROTEIN YJGR-RELATED"/>
    <property type="match status" value="1"/>
</dbReference>
<evidence type="ECO:0000259" key="3">
    <source>
        <dbReference type="Pfam" id="PF10412"/>
    </source>
</evidence>
<evidence type="ECO:0000313" key="6">
    <source>
        <dbReference type="Proteomes" id="UP001499854"/>
    </source>
</evidence>
<feature type="domain" description="Type IV secretion system coupling protein TraD DNA-binding" evidence="3">
    <location>
        <begin position="446"/>
        <end position="793"/>
    </location>
</feature>
<dbReference type="RefSeq" id="WP_344657156.1">
    <property type="nucleotide sequence ID" value="NZ_BAAAQM010000011.1"/>
</dbReference>
<gene>
    <name evidence="5" type="ORF">GCM10009838_25280</name>
</gene>
<dbReference type="InterPro" id="IPR027417">
    <property type="entry name" value="P-loop_NTPase"/>
</dbReference>
<dbReference type="Pfam" id="PF10412">
    <property type="entry name" value="TrwB_AAD_bind"/>
    <property type="match status" value="1"/>
</dbReference>
<dbReference type="CDD" id="cd01127">
    <property type="entry name" value="TrwB_TraG_TraD_VirD4"/>
    <property type="match status" value="2"/>
</dbReference>
<keyword evidence="2" id="KW-1133">Transmembrane helix</keyword>
<keyword evidence="6" id="KW-1185">Reference proteome</keyword>